<evidence type="ECO:0000259" key="8">
    <source>
        <dbReference type="Pfam" id="PF14322"/>
    </source>
</evidence>
<organism evidence="9 10">
    <name type="scientific">Sphingobacterium litopenaei</name>
    <dbReference type="NCBI Taxonomy" id="2763500"/>
    <lineage>
        <taxon>Bacteria</taxon>
        <taxon>Pseudomonadati</taxon>
        <taxon>Bacteroidota</taxon>
        <taxon>Sphingobacteriia</taxon>
        <taxon>Sphingobacteriales</taxon>
        <taxon>Sphingobacteriaceae</taxon>
        <taxon>Sphingobacterium</taxon>
    </lineage>
</organism>
<gene>
    <name evidence="9" type="ORF">H8B04_10645</name>
</gene>
<feature type="domain" description="RagB/SusD" evidence="7">
    <location>
        <begin position="288"/>
        <end position="542"/>
    </location>
</feature>
<dbReference type="RefSeq" id="WP_190302321.1">
    <property type="nucleotide sequence ID" value="NZ_JACOIJ010000019.1"/>
</dbReference>
<evidence type="ECO:0000256" key="1">
    <source>
        <dbReference type="ARBA" id="ARBA00004442"/>
    </source>
</evidence>
<feature type="domain" description="SusD-like N-terminal" evidence="8">
    <location>
        <begin position="78"/>
        <end position="218"/>
    </location>
</feature>
<feature type="signal peptide" evidence="6">
    <location>
        <begin position="1"/>
        <end position="23"/>
    </location>
</feature>
<evidence type="ECO:0000313" key="9">
    <source>
        <dbReference type="EMBL" id="MBD1430017.1"/>
    </source>
</evidence>
<dbReference type="SUPFAM" id="SSF48452">
    <property type="entry name" value="TPR-like"/>
    <property type="match status" value="1"/>
</dbReference>
<keyword evidence="4" id="KW-0472">Membrane</keyword>
<evidence type="ECO:0000313" key="10">
    <source>
        <dbReference type="Proteomes" id="UP000651271"/>
    </source>
</evidence>
<evidence type="ECO:0000259" key="7">
    <source>
        <dbReference type="Pfam" id="PF07980"/>
    </source>
</evidence>
<proteinExistence type="inferred from homology"/>
<sequence length="544" mass="61914">MKKKFRISGLVLCIVLFISSCNTLDPIPTDNYTDATFWQTTENAELVVNMAYNQMYSADKMWNDEALSDNIFEGRTNTDARAIRNGIADPTLGRFASEWSQAYGGLKTCHIFMENVDRVPNVSEAWKERRIAEIRFIRAYIYFRLVNFYGDVPFFTKDITLDESATLPRTSKATVLAFIHNELDEIADVLPSKNELPSTDNGRITKGAAVALQARAYLYEGNWVKVVDYTDRLINQQGTYGNYGLFSSYKGLFEAANEYNEEVILDYSYVPSLKMWGKLYDAAPLSAGARLNAYAPLQSLVDSYWTNTGQSISQNPNYSEDNPYVNRDPRLDATVVYHGSQWTDFDGQTRTIYTKPGTGSNSQERMDVYSGPSANASPTGYYIKKYYDRTATQTFDAGLNIIMIRYADILLMHAEAKHELGQFDATLWNQTIRPIRERAGLTASSALNYPSTINGTEMKELIRNERRIELALEGLRYYDIIRWKAGKTYLDGTIYGAKFADGNTSYIRLDTRRFDENRDYLWSLPQSQMDLNKNLLPNNPGHAN</sequence>
<evidence type="ECO:0000256" key="5">
    <source>
        <dbReference type="ARBA" id="ARBA00023237"/>
    </source>
</evidence>
<dbReference type="Pfam" id="PF14322">
    <property type="entry name" value="SusD-like_3"/>
    <property type="match status" value="1"/>
</dbReference>
<dbReference type="InterPro" id="IPR011990">
    <property type="entry name" value="TPR-like_helical_dom_sf"/>
</dbReference>
<keyword evidence="10" id="KW-1185">Reference proteome</keyword>
<dbReference type="Gene3D" id="1.25.40.390">
    <property type="match status" value="1"/>
</dbReference>
<protein>
    <submittedName>
        <fullName evidence="9">RagB/SusD family nutrient uptake outer membrane protein</fullName>
    </submittedName>
</protein>
<comment type="caution">
    <text evidence="9">The sequence shown here is derived from an EMBL/GenBank/DDBJ whole genome shotgun (WGS) entry which is preliminary data.</text>
</comment>
<evidence type="ECO:0000256" key="4">
    <source>
        <dbReference type="ARBA" id="ARBA00023136"/>
    </source>
</evidence>
<dbReference type="PROSITE" id="PS51257">
    <property type="entry name" value="PROKAR_LIPOPROTEIN"/>
    <property type="match status" value="1"/>
</dbReference>
<feature type="chain" id="PRO_5046068943" evidence="6">
    <location>
        <begin position="24"/>
        <end position="544"/>
    </location>
</feature>
<dbReference type="Pfam" id="PF07980">
    <property type="entry name" value="SusD_RagB"/>
    <property type="match status" value="1"/>
</dbReference>
<dbReference type="EMBL" id="JACOIJ010000019">
    <property type="protein sequence ID" value="MBD1430017.1"/>
    <property type="molecule type" value="Genomic_DNA"/>
</dbReference>
<dbReference type="Proteomes" id="UP000651271">
    <property type="component" value="Unassembled WGS sequence"/>
</dbReference>
<keyword evidence="5" id="KW-0998">Cell outer membrane</keyword>
<comment type="subcellular location">
    <subcellularLocation>
        <location evidence="1">Cell outer membrane</location>
    </subcellularLocation>
</comment>
<evidence type="ECO:0000256" key="2">
    <source>
        <dbReference type="ARBA" id="ARBA00006275"/>
    </source>
</evidence>
<comment type="similarity">
    <text evidence="2">Belongs to the SusD family.</text>
</comment>
<dbReference type="InterPro" id="IPR033985">
    <property type="entry name" value="SusD-like_N"/>
</dbReference>
<evidence type="ECO:0000256" key="3">
    <source>
        <dbReference type="ARBA" id="ARBA00022729"/>
    </source>
</evidence>
<dbReference type="InterPro" id="IPR012944">
    <property type="entry name" value="SusD_RagB_dom"/>
</dbReference>
<reference evidence="9 10" key="1">
    <citation type="submission" date="2020-08" db="EMBL/GenBank/DDBJ databases">
        <title>Sphingobacterium sp. DN04309 isolated from aquaculture water.</title>
        <authorList>
            <person name="Zhang M."/>
        </authorList>
    </citation>
    <scope>NUCLEOTIDE SEQUENCE [LARGE SCALE GENOMIC DNA]</scope>
    <source>
        <strain evidence="9 10">DN04309</strain>
    </source>
</reference>
<evidence type="ECO:0000256" key="6">
    <source>
        <dbReference type="SAM" id="SignalP"/>
    </source>
</evidence>
<keyword evidence="3 6" id="KW-0732">Signal</keyword>
<accession>A0ABR7YFB5</accession>
<name>A0ABR7YFB5_9SPHI</name>